<proteinExistence type="predicted"/>
<gene>
    <name evidence="1" type="ORF">FRE64_00515</name>
</gene>
<dbReference type="AlphaFoldDB" id="A0A5B8NJP2"/>
<reference evidence="1" key="1">
    <citation type="submission" date="2019-08" db="EMBL/GenBank/DDBJ databases">
        <title>Carotenoids and Carotenoid Binding Proteins in the Halophilic Cyanobacterium Euhalothece sp. ZM00.</title>
        <authorList>
            <person name="Cho S.M."/>
            <person name="Song J.Y."/>
            <person name="Park Y.-I."/>
        </authorList>
    </citation>
    <scope>NUCLEOTIDE SEQUENCE [LARGE SCALE GENOMIC DNA]</scope>
    <source>
        <strain evidence="1">Z-M001</strain>
    </source>
</reference>
<sequence length="82" mass="9072">MSDENHTVFYGLRTEPDTDSPMQVAMVVNMGGDPLTVTLGDWLQLDLEEWEIAIASPGVTIEDLHAFELSDSQGVLLKPKKQ</sequence>
<name>A0A5B8NJP2_9CHRO</name>
<dbReference type="EMBL" id="CP042326">
    <property type="protein sequence ID" value="QDZ38560.1"/>
    <property type="molecule type" value="Genomic_DNA"/>
</dbReference>
<dbReference type="KEGG" id="enn:FRE64_00515"/>
<protein>
    <submittedName>
        <fullName evidence="1">Uncharacterized protein</fullName>
    </submittedName>
</protein>
<dbReference type="InterPro" id="IPR029457">
    <property type="entry name" value="GHL5"/>
</dbReference>
<dbReference type="Pfam" id="PF14872">
    <property type="entry name" value="GHL5"/>
    <property type="match status" value="1"/>
</dbReference>
<evidence type="ECO:0000313" key="1">
    <source>
        <dbReference type="EMBL" id="QDZ38560.1"/>
    </source>
</evidence>
<keyword evidence="2" id="KW-1185">Reference proteome</keyword>
<evidence type="ECO:0000313" key="2">
    <source>
        <dbReference type="Proteomes" id="UP000318453"/>
    </source>
</evidence>
<organism evidence="1 2">
    <name type="scientific">Euhalothece natronophila Z-M001</name>
    <dbReference type="NCBI Taxonomy" id="522448"/>
    <lineage>
        <taxon>Bacteria</taxon>
        <taxon>Bacillati</taxon>
        <taxon>Cyanobacteriota</taxon>
        <taxon>Cyanophyceae</taxon>
        <taxon>Oscillatoriophycideae</taxon>
        <taxon>Chroococcales</taxon>
        <taxon>Halothecacae</taxon>
        <taxon>Halothece cluster</taxon>
        <taxon>Euhalothece</taxon>
    </lineage>
</organism>
<accession>A0A5B8NJP2</accession>
<dbReference type="Proteomes" id="UP000318453">
    <property type="component" value="Chromosome"/>
</dbReference>